<dbReference type="Gene3D" id="1.10.1040.10">
    <property type="entry name" value="N-(1-d-carboxylethyl)-l-norvaline Dehydrogenase, domain 2"/>
    <property type="match status" value="1"/>
</dbReference>
<comment type="caution">
    <text evidence="5">The sequence shown here is derived from an EMBL/GenBank/DDBJ whole genome shotgun (WGS) entry which is preliminary data.</text>
</comment>
<dbReference type="PANTHER" id="PTHR43580:SF2">
    <property type="entry name" value="CYTOKINE-LIKE NUCLEAR FACTOR N-PAC"/>
    <property type="match status" value="1"/>
</dbReference>
<dbReference type="GO" id="GO:0050661">
    <property type="term" value="F:NADP binding"/>
    <property type="evidence" value="ECO:0007669"/>
    <property type="project" value="InterPro"/>
</dbReference>
<dbReference type="InterPro" id="IPR013328">
    <property type="entry name" value="6PGD_dom2"/>
</dbReference>
<dbReference type="SUPFAM" id="SSF48179">
    <property type="entry name" value="6-phosphogluconate dehydrogenase C-terminal domain-like"/>
    <property type="match status" value="1"/>
</dbReference>
<evidence type="ECO:0000256" key="2">
    <source>
        <dbReference type="ARBA" id="ARBA00023027"/>
    </source>
</evidence>
<sequence>MKTIGVIGLGIIGGAWAHRYSVAGQLVGTWNRSPKPSAPAWKTSPAEVAAAADVTQIVVADPAAVELVLKAIVPALGPGKYVVQSSTIDPESSARFQAMVQATGAHYVECPFTGSKPAAEEGKTVYFMGGAPADIDAVLPLLRLVSEVQFTIGTGEQAAAIKLAMNLNLAVQMEALSESLTFARKAGISDETYFDVLAKNAGYSPLAKMKELKLRAGNYDPQFSVKHMHKDMRLASATAGCADYPLLEAVRERLKLAEARGMGDADYCALIRLLQQAD</sequence>
<evidence type="ECO:0000259" key="3">
    <source>
        <dbReference type="Pfam" id="PF03446"/>
    </source>
</evidence>
<keyword evidence="1 5" id="KW-0560">Oxidoreductase</keyword>
<proteinExistence type="predicted"/>
<evidence type="ECO:0000259" key="4">
    <source>
        <dbReference type="Pfam" id="PF14833"/>
    </source>
</evidence>
<dbReference type="InterPro" id="IPR029154">
    <property type="entry name" value="HIBADH-like_NADP-bd"/>
</dbReference>
<dbReference type="PANTHER" id="PTHR43580">
    <property type="entry name" value="OXIDOREDUCTASE GLYR1-RELATED"/>
    <property type="match status" value="1"/>
</dbReference>
<protein>
    <submittedName>
        <fullName evidence="5">2-(Hydroxymethyl)glutarate dehydrogenase</fullName>
        <ecNumber evidence="5">1.1.1.291</ecNumber>
    </submittedName>
</protein>
<keyword evidence="2" id="KW-0520">NAD</keyword>
<dbReference type="PIRSF" id="PIRSF000103">
    <property type="entry name" value="HIBADH"/>
    <property type="match status" value="1"/>
</dbReference>
<dbReference type="GO" id="GO:0043718">
    <property type="term" value="F:2-hydroxymethylglutarate dehydrogenase activity"/>
    <property type="evidence" value="ECO:0007669"/>
    <property type="project" value="UniProtKB-EC"/>
</dbReference>
<gene>
    <name evidence="5" type="ORF">GALL_41350</name>
</gene>
<evidence type="ECO:0000256" key="1">
    <source>
        <dbReference type="ARBA" id="ARBA00023002"/>
    </source>
</evidence>
<feature type="domain" description="3-hydroxyisobutyrate dehydrogenase-like NAD-binding" evidence="4">
    <location>
        <begin position="158"/>
        <end position="274"/>
    </location>
</feature>
<name>A0A1J5T2B5_9ZZZZ</name>
<evidence type="ECO:0000313" key="5">
    <source>
        <dbReference type="EMBL" id="OIR15017.1"/>
    </source>
</evidence>
<dbReference type="InterPro" id="IPR015815">
    <property type="entry name" value="HIBADH-related"/>
</dbReference>
<dbReference type="Pfam" id="PF14833">
    <property type="entry name" value="NAD_binding_11"/>
    <property type="match status" value="1"/>
</dbReference>
<accession>A0A1J5T2B5</accession>
<dbReference type="SUPFAM" id="SSF51735">
    <property type="entry name" value="NAD(P)-binding Rossmann-fold domains"/>
    <property type="match status" value="1"/>
</dbReference>
<dbReference type="GO" id="GO:0051287">
    <property type="term" value="F:NAD binding"/>
    <property type="evidence" value="ECO:0007669"/>
    <property type="project" value="InterPro"/>
</dbReference>
<dbReference type="Pfam" id="PF03446">
    <property type="entry name" value="NAD_binding_2"/>
    <property type="match status" value="1"/>
</dbReference>
<organism evidence="5">
    <name type="scientific">mine drainage metagenome</name>
    <dbReference type="NCBI Taxonomy" id="410659"/>
    <lineage>
        <taxon>unclassified sequences</taxon>
        <taxon>metagenomes</taxon>
        <taxon>ecological metagenomes</taxon>
    </lineage>
</organism>
<reference evidence="5" key="1">
    <citation type="submission" date="2016-10" db="EMBL/GenBank/DDBJ databases">
        <title>Sequence of Gallionella enrichment culture.</title>
        <authorList>
            <person name="Poehlein A."/>
            <person name="Muehling M."/>
            <person name="Daniel R."/>
        </authorList>
    </citation>
    <scope>NUCLEOTIDE SEQUENCE</scope>
</reference>
<dbReference type="InterPro" id="IPR036291">
    <property type="entry name" value="NAD(P)-bd_dom_sf"/>
</dbReference>
<dbReference type="EMBL" id="MLJW01000010">
    <property type="protein sequence ID" value="OIR15017.1"/>
    <property type="molecule type" value="Genomic_DNA"/>
</dbReference>
<feature type="domain" description="6-phosphogluconate dehydrogenase NADP-binding" evidence="3">
    <location>
        <begin position="3"/>
        <end position="152"/>
    </location>
</feature>
<dbReference type="EC" id="1.1.1.291" evidence="5"/>
<dbReference type="Gene3D" id="3.40.50.720">
    <property type="entry name" value="NAD(P)-binding Rossmann-like Domain"/>
    <property type="match status" value="1"/>
</dbReference>
<dbReference type="AlphaFoldDB" id="A0A1J5T2B5"/>
<dbReference type="InterPro" id="IPR006115">
    <property type="entry name" value="6PGDH_NADP-bd"/>
</dbReference>
<dbReference type="InterPro" id="IPR008927">
    <property type="entry name" value="6-PGluconate_DH-like_C_sf"/>
</dbReference>
<dbReference type="InterPro" id="IPR051265">
    <property type="entry name" value="HIBADH-related_NP60_sf"/>
</dbReference>